<proteinExistence type="predicted"/>
<name>A0A1Z5KPN0_FISSO</name>
<gene>
    <name evidence="3" type="ORF">FisN_32Lu049</name>
</gene>
<keyword evidence="2" id="KW-0732">Signal</keyword>
<dbReference type="InParanoid" id="A0A1Z5KPN0"/>
<reference evidence="3 4" key="1">
    <citation type="journal article" date="2015" name="Plant Cell">
        <title>Oil accumulation by the oleaginous diatom Fistulifera solaris as revealed by the genome and transcriptome.</title>
        <authorList>
            <person name="Tanaka T."/>
            <person name="Maeda Y."/>
            <person name="Veluchamy A."/>
            <person name="Tanaka M."/>
            <person name="Abida H."/>
            <person name="Marechal E."/>
            <person name="Bowler C."/>
            <person name="Muto M."/>
            <person name="Sunaga Y."/>
            <person name="Tanaka M."/>
            <person name="Yoshino T."/>
            <person name="Taniguchi T."/>
            <person name="Fukuda Y."/>
            <person name="Nemoto M."/>
            <person name="Matsumoto M."/>
            <person name="Wong P.S."/>
            <person name="Aburatani S."/>
            <person name="Fujibuchi W."/>
        </authorList>
    </citation>
    <scope>NUCLEOTIDE SEQUENCE [LARGE SCALE GENOMIC DNA]</scope>
    <source>
        <strain evidence="3 4">JPCC DA0580</strain>
    </source>
</reference>
<keyword evidence="1" id="KW-0812">Transmembrane</keyword>
<protein>
    <recommendedName>
        <fullName evidence="5">EGF-like domain-containing protein</fullName>
    </recommendedName>
</protein>
<feature type="transmembrane region" description="Helical" evidence="1">
    <location>
        <begin position="223"/>
        <end position="242"/>
    </location>
</feature>
<dbReference type="Proteomes" id="UP000198406">
    <property type="component" value="Unassembled WGS sequence"/>
</dbReference>
<dbReference type="AlphaFoldDB" id="A0A1Z5KPN0"/>
<comment type="caution">
    <text evidence="3">The sequence shown here is derived from an EMBL/GenBank/DDBJ whole genome shotgun (WGS) entry which is preliminary data.</text>
</comment>
<evidence type="ECO:0000313" key="4">
    <source>
        <dbReference type="Proteomes" id="UP000198406"/>
    </source>
</evidence>
<organism evidence="3 4">
    <name type="scientific">Fistulifera solaris</name>
    <name type="common">Oleaginous diatom</name>
    <dbReference type="NCBI Taxonomy" id="1519565"/>
    <lineage>
        <taxon>Eukaryota</taxon>
        <taxon>Sar</taxon>
        <taxon>Stramenopiles</taxon>
        <taxon>Ochrophyta</taxon>
        <taxon>Bacillariophyta</taxon>
        <taxon>Bacillariophyceae</taxon>
        <taxon>Bacillariophycidae</taxon>
        <taxon>Naviculales</taxon>
        <taxon>Naviculaceae</taxon>
        <taxon>Fistulifera</taxon>
    </lineage>
</organism>
<evidence type="ECO:0000313" key="3">
    <source>
        <dbReference type="EMBL" id="GAX27961.1"/>
    </source>
</evidence>
<keyword evidence="1" id="KW-1133">Transmembrane helix</keyword>
<feature type="signal peptide" evidence="2">
    <location>
        <begin position="1"/>
        <end position="23"/>
    </location>
</feature>
<keyword evidence="1" id="KW-0472">Membrane</keyword>
<accession>A0A1Z5KPN0</accession>
<feature type="chain" id="PRO_5012961505" description="EGF-like domain-containing protein" evidence="2">
    <location>
        <begin position="24"/>
        <end position="275"/>
    </location>
</feature>
<sequence length="275" mass="31023">MMNEAHFIRLVVLYSLFCGPVAANCPPSVVSSFEELHEYCPDASADNGDYACYKHDRVVCRGSIDHRHTPPSCTHSSIRDCGDDEYYHVCAYGHKNCNHRSDFTFVCWDKQQGHWCQGSIEPDKGAWSHPTCPREAIYDCGELYRYGLNVDRDCSCSGFFGGPVQYECREPNGRIWCSHRTSFFGGHSSSWSSSWTWSALWVWGTSSHHTAENKEYSATRKSVGPWAIGCIAILAVLAVVVGRRKETRRVPQYIQTNEQPHAHESTALLSTSLKL</sequence>
<evidence type="ECO:0008006" key="5">
    <source>
        <dbReference type="Google" id="ProtNLM"/>
    </source>
</evidence>
<evidence type="ECO:0000256" key="1">
    <source>
        <dbReference type="SAM" id="Phobius"/>
    </source>
</evidence>
<evidence type="ECO:0000256" key="2">
    <source>
        <dbReference type="SAM" id="SignalP"/>
    </source>
</evidence>
<dbReference type="EMBL" id="BDSP01000262">
    <property type="protein sequence ID" value="GAX27961.1"/>
    <property type="molecule type" value="Genomic_DNA"/>
</dbReference>
<keyword evidence="4" id="KW-1185">Reference proteome</keyword>